<comment type="catalytic activity">
    <reaction evidence="6">
        <text>(6S)-5,6,7,8-tetrahydrofolate + NADP(+) = 7,8-dihydrofolate + NADPH + H(+)</text>
        <dbReference type="Rhea" id="RHEA:15009"/>
        <dbReference type="ChEBI" id="CHEBI:15378"/>
        <dbReference type="ChEBI" id="CHEBI:57451"/>
        <dbReference type="ChEBI" id="CHEBI:57453"/>
        <dbReference type="ChEBI" id="CHEBI:57783"/>
        <dbReference type="ChEBI" id="CHEBI:58349"/>
        <dbReference type="EC" id="1.5.1.3"/>
    </reaction>
</comment>
<dbReference type="GO" id="GO:0005739">
    <property type="term" value="C:mitochondrion"/>
    <property type="evidence" value="ECO:0007669"/>
    <property type="project" value="TreeGrafter"/>
</dbReference>
<dbReference type="PANTHER" id="PTHR48069">
    <property type="entry name" value="DIHYDROFOLATE REDUCTASE"/>
    <property type="match status" value="1"/>
</dbReference>
<dbReference type="PANTHER" id="PTHR48069:SF3">
    <property type="entry name" value="DIHYDROFOLATE REDUCTASE"/>
    <property type="match status" value="1"/>
</dbReference>
<dbReference type="CDD" id="cd00209">
    <property type="entry name" value="DHFR"/>
    <property type="match status" value="1"/>
</dbReference>
<dbReference type="Gene3D" id="3.40.430.10">
    <property type="entry name" value="Dihydrofolate Reductase, subunit A"/>
    <property type="match status" value="1"/>
</dbReference>
<evidence type="ECO:0000256" key="2">
    <source>
        <dbReference type="ARBA" id="ARBA00012856"/>
    </source>
</evidence>
<keyword evidence="5" id="KW-0560">Oxidoreductase</keyword>
<dbReference type="GO" id="GO:0004146">
    <property type="term" value="F:dihydrofolate reductase activity"/>
    <property type="evidence" value="ECO:0007669"/>
    <property type="project" value="UniProtKB-EC"/>
</dbReference>
<dbReference type="EMBL" id="OB794417">
    <property type="protein sequence ID" value="CAD7430241.1"/>
    <property type="molecule type" value="Genomic_DNA"/>
</dbReference>
<dbReference type="SUPFAM" id="SSF53597">
    <property type="entry name" value="Dihydrofolate reductase-like"/>
    <property type="match status" value="1"/>
</dbReference>
<evidence type="ECO:0000256" key="5">
    <source>
        <dbReference type="ARBA" id="ARBA00023002"/>
    </source>
</evidence>
<dbReference type="InterPro" id="IPR001796">
    <property type="entry name" value="DHFR_dom"/>
</dbReference>
<reference evidence="9" key="1">
    <citation type="submission" date="2020-11" db="EMBL/GenBank/DDBJ databases">
        <authorList>
            <person name="Tran Van P."/>
        </authorList>
    </citation>
    <scope>NUCLEOTIDE SEQUENCE</scope>
</reference>
<feature type="domain" description="DHFR" evidence="8">
    <location>
        <begin position="1"/>
        <end position="199"/>
    </location>
</feature>
<dbReference type="PROSITE" id="PS51330">
    <property type="entry name" value="DHFR_2"/>
    <property type="match status" value="1"/>
</dbReference>
<sequence>MNRETGARQQEASEEKPRRPIRPPRRLTYHSMPFYEKNLFGVVLIKELAYFSKITKLTQEPTKQNAVVMGRKTWESIPQKNRPLAGRINIVLSREIKSFGTGVIACPCLESVIDVLSHPPWNETVETVWVIGGSSVYQKVMESSLCHKIYLTRILENFRCDVFLPDIPKDFVKVKIVLIAVTFVFVKCHRLYDLVSVSF</sequence>
<protein>
    <recommendedName>
        <fullName evidence="2">dihydrofolate reductase</fullName>
        <ecNumber evidence="2">1.5.1.3</ecNumber>
    </recommendedName>
</protein>
<evidence type="ECO:0000256" key="6">
    <source>
        <dbReference type="ARBA" id="ARBA00048873"/>
    </source>
</evidence>
<dbReference type="Pfam" id="PF00186">
    <property type="entry name" value="DHFR_1"/>
    <property type="match status" value="1"/>
</dbReference>
<dbReference type="GO" id="GO:0046452">
    <property type="term" value="P:dihydrofolate metabolic process"/>
    <property type="evidence" value="ECO:0007669"/>
    <property type="project" value="TreeGrafter"/>
</dbReference>
<dbReference type="GO" id="GO:0046654">
    <property type="term" value="P:tetrahydrofolate biosynthetic process"/>
    <property type="evidence" value="ECO:0007669"/>
    <property type="project" value="InterPro"/>
</dbReference>
<gene>
    <name evidence="9" type="ORF">TMSB3V08_LOCUS7003</name>
</gene>
<evidence type="ECO:0000256" key="4">
    <source>
        <dbReference type="ARBA" id="ARBA00022857"/>
    </source>
</evidence>
<dbReference type="GO" id="GO:0006730">
    <property type="term" value="P:one-carbon metabolic process"/>
    <property type="evidence" value="ECO:0007669"/>
    <property type="project" value="UniProtKB-KW"/>
</dbReference>
<feature type="compositionally biased region" description="Basic and acidic residues" evidence="7">
    <location>
        <begin position="1"/>
        <end position="18"/>
    </location>
</feature>
<dbReference type="PRINTS" id="PR00070">
    <property type="entry name" value="DHFR"/>
</dbReference>
<evidence type="ECO:0000256" key="1">
    <source>
        <dbReference type="ARBA" id="ARBA00004903"/>
    </source>
</evidence>
<keyword evidence="4" id="KW-0521">NADP</keyword>
<name>A0A7R9EA38_9NEOP</name>
<feature type="region of interest" description="Disordered" evidence="7">
    <location>
        <begin position="1"/>
        <end position="25"/>
    </location>
</feature>
<evidence type="ECO:0000256" key="7">
    <source>
        <dbReference type="SAM" id="MobiDB-lite"/>
    </source>
</evidence>
<keyword evidence="3" id="KW-0554">One-carbon metabolism</keyword>
<evidence type="ECO:0000259" key="8">
    <source>
        <dbReference type="PROSITE" id="PS51330"/>
    </source>
</evidence>
<comment type="pathway">
    <text evidence="1">Cofactor biosynthesis; tetrahydrofolate biosynthesis; 5,6,7,8-tetrahydrofolate from 7,8-dihydrofolate: step 1/1.</text>
</comment>
<dbReference type="GO" id="GO:0050661">
    <property type="term" value="F:NADP binding"/>
    <property type="evidence" value="ECO:0007669"/>
    <property type="project" value="InterPro"/>
</dbReference>
<dbReference type="InterPro" id="IPR024072">
    <property type="entry name" value="DHFR-like_dom_sf"/>
</dbReference>
<dbReference type="EC" id="1.5.1.3" evidence="2"/>
<organism evidence="9">
    <name type="scientific">Timema monikensis</name>
    <dbReference type="NCBI Taxonomy" id="170555"/>
    <lineage>
        <taxon>Eukaryota</taxon>
        <taxon>Metazoa</taxon>
        <taxon>Ecdysozoa</taxon>
        <taxon>Arthropoda</taxon>
        <taxon>Hexapoda</taxon>
        <taxon>Insecta</taxon>
        <taxon>Pterygota</taxon>
        <taxon>Neoptera</taxon>
        <taxon>Polyneoptera</taxon>
        <taxon>Phasmatodea</taxon>
        <taxon>Timematodea</taxon>
        <taxon>Timematoidea</taxon>
        <taxon>Timematidae</taxon>
        <taxon>Timema</taxon>
    </lineage>
</organism>
<accession>A0A7R9EA38</accession>
<dbReference type="AlphaFoldDB" id="A0A7R9EA38"/>
<evidence type="ECO:0000256" key="3">
    <source>
        <dbReference type="ARBA" id="ARBA00022563"/>
    </source>
</evidence>
<evidence type="ECO:0000313" key="9">
    <source>
        <dbReference type="EMBL" id="CAD7430241.1"/>
    </source>
</evidence>
<dbReference type="InterPro" id="IPR012259">
    <property type="entry name" value="DHFR"/>
</dbReference>
<dbReference type="GO" id="GO:0046655">
    <property type="term" value="P:folic acid metabolic process"/>
    <property type="evidence" value="ECO:0007669"/>
    <property type="project" value="TreeGrafter"/>
</dbReference>
<proteinExistence type="predicted"/>